<accession>A0A9R1VXB4</accession>
<evidence type="ECO:0000313" key="3">
    <source>
        <dbReference type="Proteomes" id="UP000235145"/>
    </source>
</evidence>
<gene>
    <name evidence="2" type="ORF">LSAT_V11C400195840</name>
</gene>
<protein>
    <recommendedName>
        <fullName evidence="1">Reverse transcriptase zinc-binding domain-containing protein</fullName>
    </recommendedName>
</protein>
<name>A0A9R1VXB4_LACSA</name>
<organism evidence="2 3">
    <name type="scientific">Lactuca sativa</name>
    <name type="common">Garden lettuce</name>
    <dbReference type="NCBI Taxonomy" id="4236"/>
    <lineage>
        <taxon>Eukaryota</taxon>
        <taxon>Viridiplantae</taxon>
        <taxon>Streptophyta</taxon>
        <taxon>Embryophyta</taxon>
        <taxon>Tracheophyta</taxon>
        <taxon>Spermatophyta</taxon>
        <taxon>Magnoliopsida</taxon>
        <taxon>eudicotyledons</taxon>
        <taxon>Gunneridae</taxon>
        <taxon>Pentapetalae</taxon>
        <taxon>asterids</taxon>
        <taxon>campanulids</taxon>
        <taxon>Asterales</taxon>
        <taxon>Asteraceae</taxon>
        <taxon>Cichorioideae</taxon>
        <taxon>Cichorieae</taxon>
        <taxon>Lactucinae</taxon>
        <taxon>Lactuca</taxon>
    </lineage>
</organism>
<keyword evidence="3" id="KW-1185">Reference proteome</keyword>
<comment type="caution">
    <text evidence="2">The sequence shown here is derived from an EMBL/GenBank/DDBJ whole genome shotgun (WGS) entry which is preliminary data.</text>
</comment>
<dbReference type="EMBL" id="NBSK02000004">
    <property type="protein sequence ID" value="KAJ0213048.1"/>
    <property type="molecule type" value="Genomic_DNA"/>
</dbReference>
<proteinExistence type="predicted"/>
<reference evidence="2 3" key="1">
    <citation type="journal article" date="2017" name="Nat. Commun.">
        <title>Genome assembly with in vitro proximity ligation data and whole-genome triplication in lettuce.</title>
        <authorList>
            <person name="Reyes-Chin-Wo S."/>
            <person name="Wang Z."/>
            <person name="Yang X."/>
            <person name="Kozik A."/>
            <person name="Arikit S."/>
            <person name="Song C."/>
            <person name="Xia L."/>
            <person name="Froenicke L."/>
            <person name="Lavelle D.O."/>
            <person name="Truco M.J."/>
            <person name="Xia R."/>
            <person name="Zhu S."/>
            <person name="Xu C."/>
            <person name="Xu H."/>
            <person name="Xu X."/>
            <person name="Cox K."/>
            <person name="Korf I."/>
            <person name="Meyers B.C."/>
            <person name="Michelmore R.W."/>
        </authorList>
    </citation>
    <scope>NUCLEOTIDE SEQUENCE [LARGE SCALE GENOMIC DNA]</scope>
    <source>
        <strain evidence="3">cv. Salinas</strain>
        <tissue evidence="2">Seedlings</tissue>
    </source>
</reference>
<feature type="domain" description="Reverse transcriptase zinc-binding" evidence="1">
    <location>
        <begin position="15"/>
        <end position="80"/>
    </location>
</feature>
<dbReference type="InterPro" id="IPR026960">
    <property type="entry name" value="RVT-Znf"/>
</dbReference>
<sequence length="184" mass="21579">MQNYFDNLVLPQSNDSWMWNPLVPGKLNILAWRVCQGKLPCMDNLFKLGISSSNLCKICHEAPKTDDHIFVGCPVSKDVWLQVCSWWRLLDPSPASYWELLKGEYMVGGDQRLKMFHEAITLVFLWVIWRFRNKKAHALNPIFVSKTEVQAHSYLWINSRNRKGNNLKWTEWCCDPILECLGRH</sequence>
<dbReference type="PANTHER" id="PTHR33116:SF79">
    <property type="entry name" value="REVERSE TRANSCRIPTASE DOMAIN, ZINC FINGER, CCHC-TYPE-RELATED"/>
    <property type="match status" value="1"/>
</dbReference>
<evidence type="ECO:0000313" key="2">
    <source>
        <dbReference type="EMBL" id="KAJ0213048.1"/>
    </source>
</evidence>
<evidence type="ECO:0000259" key="1">
    <source>
        <dbReference type="Pfam" id="PF13966"/>
    </source>
</evidence>
<dbReference type="PANTHER" id="PTHR33116">
    <property type="entry name" value="REVERSE TRANSCRIPTASE ZINC-BINDING DOMAIN-CONTAINING PROTEIN-RELATED-RELATED"/>
    <property type="match status" value="1"/>
</dbReference>
<dbReference type="Proteomes" id="UP000235145">
    <property type="component" value="Unassembled WGS sequence"/>
</dbReference>
<dbReference type="AlphaFoldDB" id="A0A9R1VXB4"/>
<dbReference type="Pfam" id="PF13966">
    <property type="entry name" value="zf-RVT"/>
    <property type="match status" value="1"/>
</dbReference>